<comment type="caution">
    <text evidence="1">The sequence shown here is derived from an EMBL/GenBank/DDBJ whole genome shotgun (WGS) entry which is preliminary data.</text>
</comment>
<keyword evidence="2" id="KW-1185">Reference proteome</keyword>
<dbReference type="Proteomes" id="UP000326570">
    <property type="component" value="Unassembled WGS sequence"/>
</dbReference>
<evidence type="ECO:0000313" key="2">
    <source>
        <dbReference type="Proteomes" id="UP000326570"/>
    </source>
</evidence>
<dbReference type="RefSeq" id="WP_150903601.1">
    <property type="nucleotide sequence ID" value="NZ_VTWT01000004.1"/>
</dbReference>
<name>A0A5N1IYJ1_9BACT</name>
<dbReference type="Gene3D" id="3.40.50.1820">
    <property type="entry name" value="alpha/beta hydrolase"/>
    <property type="match status" value="1"/>
</dbReference>
<accession>A0A5N1IYJ1</accession>
<gene>
    <name evidence="1" type="ORF">F0P94_09255</name>
</gene>
<evidence type="ECO:0008006" key="3">
    <source>
        <dbReference type="Google" id="ProtNLM"/>
    </source>
</evidence>
<proteinExistence type="predicted"/>
<dbReference type="SUPFAM" id="SSF53474">
    <property type="entry name" value="alpha/beta-Hydrolases"/>
    <property type="match status" value="1"/>
</dbReference>
<sequence>MKNLSGFPYFEIQFTKEGFAYAEDEENQLLNYVGNKDNLDLIVISHGWNNDMDEARELYRNFISKLKAEIDKHKGFNKNIAIAGVLWPSKKFADKELIPGGGAASLDSSNEEGELLLYLESLKGFFDESKTGDKILEEAKSLVKDLKNKESQGEFVRKMNSLYCQAVNLEEYQAKEDELVPLNLENPQLLFESVQDLSSEDVDRNTSGASSINTGVDGGAAGIGSFFGSVYDGARNLINYVTYYQMKERAGKVGSLGLNPLLKKIKQKNSNVKLHLIGHSFGGRLVTAAVAGSTVNEAVEVNSLTLLQAAFSHYGFAQNYEKGKDGFFRRVVKKVNGPILISHTHNDTAVGIAYAIASRIARQVGERLGDANDKFGGIGANGALTTPEAENNNLPLRKDHQYNFIAGKIYNLNGDTCISNHSDICKEEVARVVKFAIDSNG</sequence>
<dbReference type="AlphaFoldDB" id="A0A5N1IYJ1"/>
<evidence type="ECO:0000313" key="1">
    <source>
        <dbReference type="EMBL" id="KAA9338967.1"/>
    </source>
</evidence>
<dbReference type="EMBL" id="VTWT01000004">
    <property type="protein sequence ID" value="KAA9338967.1"/>
    <property type="molecule type" value="Genomic_DNA"/>
</dbReference>
<reference evidence="1 2" key="1">
    <citation type="submission" date="2019-09" db="EMBL/GenBank/DDBJ databases">
        <title>Genome sequence of Adhaeribacter sp. M2.</title>
        <authorList>
            <person name="Srinivasan S."/>
        </authorList>
    </citation>
    <scope>NUCLEOTIDE SEQUENCE [LARGE SCALE GENOMIC DNA]</scope>
    <source>
        <strain evidence="1 2">M2</strain>
    </source>
</reference>
<organism evidence="1 2">
    <name type="scientific">Adhaeribacter soli</name>
    <dbReference type="NCBI Taxonomy" id="2607655"/>
    <lineage>
        <taxon>Bacteria</taxon>
        <taxon>Pseudomonadati</taxon>
        <taxon>Bacteroidota</taxon>
        <taxon>Cytophagia</taxon>
        <taxon>Cytophagales</taxon>
        <taxon>Hymenobacteraceae</taxon>
        <taxon>Adhaeribacter</taxon>
    </lineage>
</organism>
<protein>
    <recommendedName>
        <fullName evidence="3">Alpha/beta hydrolase</fullName>
    </recommendedName>
</protein>
<dbReference type="InterPro" id="IPR029058">
    <property type="entry name" value="AB_hydrolase_fold"/>
</dbReference>